<proteinExistence type="predicted"/>
<organism evidence="2 3">
    <name type="scientific">Pelagibius litoralis</name>
    <dbReference type="NCBI Taxonomy" id="374515"/>
    <lineage>
        <taxon>Bacteria</taxon>
        <taxon>Pseudomonadati</taxon>
        <taxon>Pseudomonadota</taxon>
        <taxon>Alphaproteobacteria</taxon>
        <taxon>Rhodospirillales</taxon>
        <taxon>Rhodovibrionaceae</taxon>
        <taxon>Pelagibius</taxon>
    </lineage>
</organism>
<protein>
    <submittedName>
        <fullName evidence="2">Uncharacterized protein</fullName>
    </submittedName>
</protein>
<feature type="transmembrane region" description="Helical" evidence="1">
    <location>
        <begin position="37"/>
        <end position="57"/>
    </location>
</feature>
<sequence>MSENDKWFTRGQFCLSVGVVCGFGGAVYPLVVIGGNIWGQVALVAIAGLGLFLGCLCHRRVRY</sequence>
<evidence type="ECO:0000256" key="1">
    <source>
        <dbReference type="SAM" id="Phobius"/>
    </source>
</evidence>
<accession>A0A967C3U2</accession>
<dbReference type="EMBL" id="JAAQPH010000002">
    <property type="protein sequence ID" value="NIA67800.1"/>
    <property type="molecule type" value="Genomic_DNA"/>
</dbReference>
<keyword evidence="1" id="KW-0472">Membrane</keyword>
<dbReference type="AlphaFoldDB" id="A0A967C3U2"/>
<name>A0A967C3U2_9PROT</name>
<keyword evidence="1" id="KW-1133">Transmembrane helix</keyword>
<dbReference type="RefSeq" id="WP_167221699.1">
    <property type="nucleotide sequence ID" value="NZ_JAAQPH010000002.1"/>
</dbReference>
<keyword evidence="1" id="KW-0812">Transmembrane</keyword>
<gene>
    <name evidence="2" type="ORF">HBA54_04280</name>
</gene>
<keyword evidence="3" id="KW-1185">Reference proteome</keyword>
<evidence type="ECO:0000313" key="2">
    <source>
        <dbReference type="EMBL" id="NIA67800.1"/>
    </source>
</evidence>
<dbReference type="Proteomes" id="UP000761264">
    <property type="component" value="Unassembled WGS sequence"/>
</dbReference>
<feature type="transmembrane region" description="Helical" evidence="1">
    <location>
        <begin position="12"/>
        <end position="31"/>
    </location>
</feature>
<evidence type="ECO:0000313" key="3">
    <source>
        <dbReference type="Proteomes" id="UP000761264"/>
    </source>
</evidence>
<comment type="caution">
    <text evidence="2">The sequence shown here is derived from an EMBL/GenBank/DDBJ whole genome shotgun (WGS) entry which is preliminary data.</text>
</comment>
<reference evidence="2" key="1">
    <citation type="submission" date="2020-03" db="EMBL/GenBank/DDBJ databases">
        <title>Genome of Pelagibius litoralis DSM 21314T.</title>
        <authorList>
            <person name="Wang G."/>
        </authorList>
    </citation>
    <scope>NUCLEOTIDE SEQUENCE</scope>
    <source>
        <strain evidence="2">DSM 21314</strain>
    </source>
</reference>